<evidence type="ECO:0000313" key="3">
    <source>
        <dbReference type="Proteomes" id="UP001321421"/>
    </source>
</evidence>
<evidence type="ECO:0000256" key="1">
    <source>
        <dbReference type="SAM" id="MobiDB-lite"/>
    </source>
</evidence>
<gene>
    <name evidence="2" type="ORF">GCM10025872_05120</name>
</gene>
<dbReference type="Proteomes" id="UP001321421">
    <property type="component" value="Chromosome"/>
</dbReference>
<reference evidence="3" key="1">
    <citation type="journal article" date="2019" name="Int. J. Syst. Evol. Microbiol.">
        <title>The Global Catalogue of Microorganisms (GCM) 10K type strain sequencing project: providing services to taxonomists for standard genome sequencing and annotation.</title>
        <authorList>
            <consortium name="The Broad Institute Genomics Platform"/>
            <consortium name="The Broad Institute Genome Sequencing Center for Infectious Disease"/>
            <person name="Wu L."/>
            <person name="Ma J."/>
        </authorList>
    </citation>
    <scope>NUCLEOTIDE SEQUENCE [LARGE SCALE GENOMIC DNA]</scope>
    <source>
        <strain evidence="3">NBRC 110608</strain>
    </source>
</reference>
<protein>
    <submittedName>
        <fullName evidence="2">Uncharacterized protein</fullName>
    </submittedName>
</protein>
<keyword evidence="3" id="KW-1185">Reference proteome</keyword>
<dbReference type="EMBL" id="AP027735">
    <property type="protein sequence ID" value="BDZ56855.1"/>
    <property type="molecule type" value="Genomic_DNA"/>
</dbReference>
<proteinExistence type="predicted"/>
<organism evidence="2 3">
    <name type="scientific">Barrientosiimonas endolithica</name>
    <dbReference type="NCBI Taxonomy" id="1535208"/>
    <lineage>
        <taxon>Bacteria</taxon>
        <taxon>Bacillati</taxon>
        <taxon>Actinomycetota</taxon>
        <taxon>Actinomycetes</taxon>
        <taxon>Micrococcales</taxon>
        <taxon>Dermacoccaceae</taxon>
        <taxon>Barrientosiimonas</taxon>
    </lineage>
</organism>
<feature type="compositionally biased region" description="Polar residues" evidence="1">
    <location>
        <begin position="1"/>
        <end position="10"/>
    </location>
</feature>
<feature type="region of interest" description="Disordered" evidence="1">
    <location>
        <begin position="1"/>
        <end position="28"/>
    </location>
</feature>
<name>A0ABM8H7M4_9MICO</name>
<accession>A0ABM8H7M4</accession>
<sequence length="116" mass="11634">MNAAERTSATAPADLTSPTDGPGLASAGGGLPVVVMPVLIRAPHSKSSGSLIRSYGRGKGLSIAAPCNNMPGQLPVSPSLHRVTPQDHLGSHLGVNRGSFKAPHAPSDVLGGGRRG</sequence>
<feature type="region of interest" description="Disordered" evidence="1">
    <location>
        <begin position="77"/>
        <end position="116"/>
    </location>
</feature>
<evidence type="ECO:0000313" key="2">
    <source>
        <dbReference type="EMBL" id="BDZ56855.1"/>
    </source>
</evidence>